<evidence type="ECO:0000256" key="2">
    <source>
        <dbReference type="ARBA" id="ARBA00006486"/>
    </source>
</evidence>
<evidence type="ECO:0000259" key="16">
    <source>
        <dbReference type="Pfam" id="PF00920"/>
    </source>
</evidence>
<feature type="domain" description="Dihydroxy-acid/6-phosphogluconate dehydratase C-terminal" evidence="17">
    <location>
        <begin position="368"/>
        <end position="557"/>
    </location>
</feature>
<dbReference type="InterPro" id="IPR050165">
    <property type="entry name" value="DHAD_IlvD/Edd"/>
</dbReference>
<feature type="modified residue" description="N6-carboxylysine" evidence="15">
    <location>
        <position position="128"/>
    </location>
</feature>
<dbReference type="InterPro" id="IPR004404">
    <property type="entry name" value="DihydroxyA_deHydtase"/>
</dbReference>
<dbReference type="PANTHER" id="PTHR21000">
    <property type="entry name" value="DIHYDROXY-ACID DEHYDRATASE DAD"/>
    <property type="match status" value="1"/>
</dbReference>
<comment type="function">
    <text evidence="15">Functions in the biosynthesis of branched-chain amino acids. Catalyzes the dehydration of (2R,3R)-2,3-dihydroxy-3-methylpentanoate (2,3-dihydroxy-3-methylvalerate) into 2-oxo-3-methylpentanoate (2-oxo-3-methylvalerate) and of (2R)-2,3-dihydroxy-3-methylbutanoate (2,3-dihydroxyisovalerate) into 2-oxo-3-methylbutanoate (2-oxoisovalerate), the penultimate precursor to L-isoleucine and L-valine, respectively.</text>
</comment>
<dbReference type="PROSITE" id="PS00886">
    <property type="entry name" value="ILVD_EDD_1"/>
    <property type="match status" value="1"/>
</dbReference>
<dbReference type="EC" id="4.2.1.9" evidence="14 15"/>
<evidence type="ECO:0000256" key="6">
    <source>
        <dbReference type="ARBA" id="ARBA00022842"/>
    </source>
</evidence>
<evidence type="ECO:0000256" key="3">
    <source>
        <dbReference type="ARBA" id="ARBA00022605"/>
    </source>
</evidence>
<gene>
    <name evidence="15 18" type="primary">ilvD</name>
    <name evidence="18" type="ORF">J0A68_20290</name>
</gene>
<dbReference type="InterPro" id="IPR037237">
    <property type="entry name" value="IlvD/EDD_N"/>
</dbReference>
<dbReference type="Proteomes" id="UP000664317">
    <property type="component" value="Unassembled WGS sequence"/>
</dbReference>
<reference evidence="18 19" key="1">
    <citation type="submission" date="2021-03" db="EMBL/GenBank/DDBJ databases">
        <title>novel species isolated from a fishpond in China.</title>
        <authorList>
            <person name="Lu H."/>
            <person name="Cai Z."/>
        </authorList>
    </citation>
    <scope>NUCLEOTIDE SEQUENCE [LARGE SCALE GENOMIC DNA]</scope>
    <source>
        <strain evidence="18 19">H41</strain>
    </source>
</reference>
<dbReference type="PANTHER" id="PTHR21000:SF5">
    <property type="entry name" value="DIHYDROXY-ACID DEHYDRATASE, MITOCHONDRIAL"/>
    <property type="match status" value="1"/>
</dbReference>
<evidence type="ECO:0000256" key="1">
    <source>
        <dbReference type="ARBA" id="ARBA00001946"/>
    </source>
</evidence>
<keyword evidence="8 15" id="KW-0411">Iron-sulfur</keyword>
<feature type="binding site" evidence="15">
    <location>
        <position position="450"/>
    </location>
    <ligand>
        <name>Mg(2+)</name>
        <dbReference type="ChEBI" id="CHEBI:18420"/>
    </ligand>
</feature>
<name>A0ABS3C864_9BACT</name>
<keyword evidence="5 15" id="KW-0479">Metal-binding</keyword>
<feature type="active site" description="Proton acceptor" evidence="15">
    <location>
        <position position="476"/>
    </location>
</feature>
<evidence type="ECO:0000259" key="17">
    <source>
        <dbReference type="Pfam" id="PF24877"/>
    </source>
</evidence>
<dbReference type="Pfam" id="PF24877">
    <property type="entry name" value="ILV_EDD_C"/>
    <property type="match status" value="1"/>
</dbReference>
<feature type="binding site" evidence="15">
    <location>
        <position position="53"/>
    </location>
    <ligand>
        <name>[2Fe-2S] cluster</name>
        <dbReference type="ChEBI" id="CHEBI:190135"/>
    </ligand>
</feature>
<dbReference type="Pfam" id="PF00920">
    <property type="entry name" value="ILVD_EDD_N"/>
    <property type="match status" value="1"/>
</dbReference>
<feature type="binding site" description="via carbamate group" evidence="15">
    <location>
        <position position="128"/>
    </location>
    <ligand>
        <name>Mg(2+)</name>
        <dbReference type="ChEBI" id="CHEBI:18420"/>
    </ligand>
</feature>
<dbReference type="EMBL" id="JAFKCT010000011">
    <property type="protein sequence ID" value="MBN7813305.1"/>
    <property type="molecule type" value="Genomic_DNA"/>
</dbReference>
<feature type="binding site" evidence="15">
    <location>
        <position position="127"/>
    </location>
    <ligand>
        <name>Mg(2+)</name>
        <dbReference type="ChEBI" id="CHEBI:18420"/>
    </ligand>
</feature>
<comment type="pathway">
    <text evidence="13 15">Amino-acid biosynthesis; L-isoleucine biosynthesis; L-isoleucine from 2-oxobutanoate: step 3/4.</text>
</comment>
<dbReference type="GO" id="GO:0004160">
    <property type="term" value="F:dihydroxy-acid dehydratase activity"/>
    <property type="evidence" value="ECO:0007669"/>
    <property type="project" value="UniProtKB-EC"/>
</dbReference>
<keyword evidence="10 15" id="KW-0100">Branched-chain amino acid biosynthesis</keyword>
<keyword evidence="6 15" id="KW-0460">Magnesium</keyword>
<evidence type="ECO:0000256" key="14">
    <source>
        <dbReference type="ARBA" id="ARBA00029490"/>
    </source>
</evidence>
<comment type="subunit">
    <text evidence="15">Homodimer.</text>
</comment>
<evidence type="ECO:0000256" key="10">
    <source>
        <dbReference type="ARBA" id="ARBA00023304"/>
    </source>
</evidence>
<evidence type="ECO:0000256" key="15">
    <source>
        <dbReference type="HAMAP-Rule" id="MF_00012"/>
    </source>
</evidence>
<comment type="cofactor">
    <cofactor evidence="15">
        <name>[2Fe-2S] cluster</name>
        <dbReference type="ChEBI" id="CHEBI:190135"/>
    </cofactor>
    <text evidence="15">Binds 1 [2Fe-2S] cluster per subunit. This cluster acts as a Lewis acid cofactor.</text>
</comment>
<proteinExistence type="inferred from homology"/>
<keyword evidence="7 15" id="KW-0408">Iron</keyword>
<evidence type="ECO:0000256" key="13">
    <source>
        <dbReference type="ARBA" id="ARBA00029437"/>
    </source>
</evidence>
<feature type="binding site" evidence="15">
    <location>
        <position position="85"/>
    </location>
    <ligand>
        <name>Mg(2+)</name>
        <dbReference type="ChEBI" id="CHEBI:18420"/>
    </ligand>
</feature>
<organism evidence="18 19">
    <name type="scientific">Algoriphagus oliviformis</name>
    <dbReference type="NCBI Taxonomy" id="2811231"/>
    <lineage>
        <taxon>Bacteria</taxon>
        <taxon>Pseudomonadati</taxon>
        <taxon>Bacteroidota</taxon>
        <taxon>Cytophagia</taxon>
        <taxon>Cytophagales</taxon>
        <taxon>Cyclobacteriaceae</taxon>
        <taxon>Algoriphagus</taxon>
    </lineage>
</organism>
<dbReference type="SUPFAM" id="SSF52016">
    <property type="entry name" value="LeuD/IlvD-like"/>
    <property type="match status" value="1"/>
</dbReference>
<comment type="similarity">
    <text evidence="2 15">Belongs to the IlvD/Edd family.</text>
</comment>
<comment type="cofactor">
    <cofactor evidence="1 15">
        <name>Mg(2+)</name>
        <dbReference type="ChEBI" id="CHEBI:18420"/>
    </cofactor>
</comment>
<comment type="catalytic activity">
    <reaction evidence="11">
        <text>(2R)-2,3-dihydroxy-3-methylbutanoate = 3-methyl-2-oxobutanoate + H2O</text>
        <dbReference type="Rhea" id="RHEA:24809"/>
        <dbReference type="ChEBI" id="CHEBI:11851"/>
        <dbReference type="ChEBI" id="CHEBI:15377"/>
        <dbReference type="ChEBI" id="CHEBI:49072"/>
        <dbReference type="EC" id="4.2.1.9"/>
    </reaction>
    <physiologicalReaction direction="left-to-right" evidence="11">
        <dbReference type="Rhea" id="RHEA:24810"/>
    </physiologicalReaction>
</comment>
<dbReference type="NCBIfam" id="NF002068">
    <property type="entry name" value="PRK00911.1"/>
    <property type="match status" value="1"/>
</dbReference>
<comment type="pathway">
    <text evidence="12 15">Amino-acid biosynthesis; L-valine biosynthesis; L-valine from pyruvate: step 3/4.</text>
</comment>
<dbReference type="InterPro" id="IPR000581">
    <property type="entry name" value="ILV_EDD_N"/>
</dbReference>
<feature type="domain" description="Dihydroxy-acid/6-phosphogluconate dehydratase N-terminal" evidence="16">
    <location>
        <begin position="38"/>
        <end position="355"/>
    </location>
</feature>
<dbReference type="SUPFAM" id="SSF143975">
    <property type="entry name" value="IlvD/EDD N-terminal domain-like"/>
    <property type="match status" value="1"/>
</dbReference>
<evidence type="ECO:0000256" key="8">
    <source>
        <dbReference type="ARBA" id="ARBA00023014"/>
    </source>
</evidence>
<keyword evidence="19" id="KW-1185">Reference proteome</keyword>
<comment type="caution">
    <text evidence="18">The sequence shown here is derived from an EMBL/GenBank/DDBJ whole genome shotgun (WGS) entry which is preliminary data.</text>
</comment>
<evidence type="ECO:0000313" key="18">
    <source>
        <dbReference type="EMBL" id="MBN7813305.1"/>
    </source>
</evidence>
<sequence>MTLSNLKKYSWEISDNDEHPAGKAMLYATGLSDKKMKQPFVGIASCGYESNPCNMHLNDFAGLIKQSSQEYDLTGLVFNTIGISDGTSMGTLGMRYSLVSREIIADSIESFIVGHSFDGCVAVPGCDKNMPGAVMGLLRTNRPSIIMYGGTIASGHYKGEKLNIVSAFEAFGKRVQGTISDEDYDGVIRNACPGKGACGGMYTANTMSSAIEAMGMSLPYSSSYPANSAEKLRECQEVNKYMRIILEKDIKPKDIITRKSIENAVRVTIALGGSTNAVLHLLAIAKTAGVDFTLEDFKAINATTPMLGDFKPSGKFMMEDLHEQGGLPAFMKYFLNAGYLHGDCMTVTGKTLAENLENIEPITPSMVNVIHPIETPLKKTGHLCILKGNLAPEGAVSKITGKEGTSFTGPARVFDSEQEANDAIRDHQVKAGDVIVIRSVGPKGAPGMPEMLKPTSMIIGAGLGSDVALITDGRFSGGTHGFVVGHVTPEAWCGGPIGLLKDGDIITIDADGLDLSVDVSEEEFAARRGSWSPKTIEGLQGTLKKYNQLVATASEGCVTDKF</sequence>
<evidence type="ECO:0000256" key="4">
    <source>
        <dbReference type="ARBA" id="ARBA00022714"/>
    </source>
</evidence>
<keyword evidence="3 15" id="KW-0028">Amino-acid biosynthesis</keyword>
<dbReference type="PROSITE" id="PS00887">
    <property type="entry name" value="ILVD_EDD_2"/>
    <property type="match status" value="1"/>
</dbReference>
<comment type="catalytic activity">
    <reaction evidence="15">
        <text>(2R,3R)-2,3-dihydroxy-3-methylpentanoate = (S)-3-methyl-2-oxopentanoate + H2O</text>
        <dbReference type="Rhea" id="RHEA:27694"/>
        <dbReference type="ChEBI" id="CHEBI:15377"/>
        <dbReference type="ChEBI" id="CHEBI:35146"/>
        <dbReference type="ChEBI" id="CHEBI:49258"/>
        <dbReference type="EC" id="4.2.1.9"/>
    </reaction>
</comment>
<keyword evidence="4 15" id="KW-0001">2Fe-2S</keyword>
<comment type="caution">
    <text evidence="15">Lacks conserved residue(s) required for the propagation of feature annotation.</text>
</comment>
<evidence type="ECO:0000313" key="19">
    <source>
        <dbReference type="Proteomes" id="UP000664317"/>
    </source>
</evidence>
<evidence type="ECO:0000256" key="12">
    <source>
        <dbReference type="ARBA" id="ARBA00029436"/>
    </source>
</evidence>
<evidence type="ECO:0000256" key="7">
    <source>
        <dbReference type="ARBA" id="ARBA00023004"/>
    </source>
</evidence>
<evidence type="ECO:0000256" key="11">
    <source>
        <dbReference type="ARBA" id="ARBA00029304"/>
    </source>
</evidence>
<dbReference type="Gene3D" id="3.50.30.80">
    <property type="entry name" value="IlvD/EDD C-terminal domain-like"/>
    <property type="match status" value="1"/>
</dbReference>
<dbReference type="NCBIfam" id="TIGR00110">
    <property type="entry name" value="ilvD"/>
    <property type="match status" value="1"/>
</dbReference>
<dbReference type="InterPro" id="IPR042096">
    <property type="entry name" value="Dihydro-acid_dehy_C"/>
</dbReference>
<protein>
    <recommendedName>
        <fullName evidence="14 15">Dihydroxy-acid dehydratase</fullName>
        <shortName evidence="15">DAD</shortName>
        <ecNumber evidence="14 15">4.2.1.9</ecNumber>
    </recommendedName>
</protein>
<dbReference type="HAMAP" id="MF_00012">
    <property type="entry name" value="IlvD"/>
    <property type="match status" value="1"/>
</dbReference>
<evidence type="ECO:0000256" key="9">
    <source>
        <dbReference type="ARBA" id="ARBA00023239"/>
    </source>
</evidence>
<keyword evidence="9 15" id="KW-0456">Lyase</keyword>
<evidence type="ECO:0000256" key="5">
    <source>
        <dbReference type="ARBA" id="ARBA00022723"/>
    </source>
</evidence>
<accession>A0ABS3C864</accession>
<dbReference type="RefSeq" id="WP_206580079.1">
    <property type="nucleotide sequence ID" value="NZ_JAFKCT010000011.1"/>
</dbReference>
<dbReference type="InterPro" id="IPR056740">
    <property type="entry name" value="ILV_EDD_C"/>
</dbReference>
<dbReference type="InterPro" id="IPR020558">
    <property type="entry name" value="DiOHA_6PGluconate_deHydtase_CS"/>
</dbReference>